<dbReference type="Proteomes" id="UP000005496">
    <property type="component" value="Unassembled WGS sequence"/>
</dbReference>
<evidence type="ECO:0000313" key="1">
    <source>
        <dbReference type="EMBL" id="EFI34792.1"/>
    </source>
</evidence>
<organism evidence="1 2">
    <name type="scientific">Desulfonatronospira thiodismutans ASO3-1</name>
    <dbReference type="NCBI Taxonomy" id="555779"/>
    <lineage>
        <taxon>Bacteria</taxon>
        <taxon>Pseudomonadati</taxon>
        <taxon>Thermodesulfobacteriota</taxon>
        <taxon>Desulfovibrionia</taxon>
        <taxon>Desulfovibrionales</taxon>
        <taxon>Desulfonatronovibrionaceae</taxon>
        <taxon>Desulfonatronospira</taxon>
    </lineage>
</organism>
<protein>
    <submittedName>
        <fullName evidence="1">Uncharacterized protein</fullName>
    </submittedName>
</protein>
<name>D6SPW6_9BACT</name>
<dbReference type="EMBL" id="ACJN02000002">
    <property type="protein sequence ID" value="EFI34792.1"/>
    <property type="molecule type" value="Genomic_DNA"/>
</dbReference>
<dbReference type="OrthoDB" id="516797at2"/>
<proteinExistence type="predicted"/>
<evidence type="ECO:0000313" key="2">
    <source>
        <dbReference type="Proteomes" id="UP000005496"/>
    </source>
</evidence>
<sequence length="89" mass="9995">MKYSVFHVIPALLTCLASKLLTFESFTMKKQSRSLALASKVIFAAFEILKKNSGELNGREVINQVEQRVDLDEWARSKYDKSGLITIAG</sequence>
<comment type="caution">
    <text evidence="1">The sequence shown here is derived from an EMBL/GenBank/DDBJ whole genome shotgun (WGS) entry which is preliminary data.</text>
</comment>
<accession>D6SPW6</accession>
<reference evidence="1" key="1">
    <citation type="submission" date="2010-05" db="EMBL/GenBank/DDBJ databases">
        <title>The draft genome of Desulfonatronospira thiodismutans ASO3-1.</title>
        <authorList>
            <consortium name="US DOE Joint Genome Institute (JGI-PGF)"/>
            <person name="Lucas S."/>
            <person name="Copeland A."/>
            <person name="Lapidus A."/>
            <person name="Cheng J.-F."/>
            <person name="Bruce D."/>
            <person name="Goodwin L."/>
            <person name="Pitluck S."/>
            <person name="Chertkov O."/>
            <person name="Brettin T."/>
            <person name="Detter J.C."/>
            <person name="Han C."/>
            <person name="Land M.L."/>
            <person name="Hauser L."/>
            <person name="Kyrpides N."/>
            <person name="Mikhailova N."/>
            <person name="Muyzer G."/>
            <person name="Woyke T."/>
        </authorList>
    </citation>
    <scope>NUCLEOTIDE SEQUENCE [LARGE SCALE GENOMIC DNA]</scope>
    <source>
        <strain evidence="1">ASO3-1</strain>
    </source>
</reference>
<dbReference type="AlphaFoldDB" id="D6SPW6"/>
<keyword evidence="2" id="KW-1185">Reference proteome</keyword>
<dbReference type="RefSeq" id="WP_008870108.1">
    <property type="nucleotide sequence ID" value="NZ_ACJN02000002.1"/>
</dbReference>
<gene>
    <name evidence="1" type="ORF">Dthio_PD2169</name>
</gene>